<evidence type="ECO:0008006" key="4">
    <source>
        <dbReference type="Google" id="ProtNLM"/>
    </source>
</evidence>
<evidence type="ECO:0000256" key="1">
    <source>
        <dbReference type="SAM" id="MobiDB-lite"/>
    </source>
</evidence>
<protein>
    <recommendedName>
        <fullName evidence="4">T9SS type A sorting domain-containing protein</fullName>
    </recommendedName>
</protein>
<reference evidence="2" key="1">
    <citation type="submission" date="2020-04" db="EMBL/GenBank/DDBJ databases">
        <authorList>
            <person name="Zhang T."/>
        </authorList>
    </citation>
    <scope>NUCLEOTIDE SEQUENCE</scope>
    <source>
        <strain evidence="2">HKST-UBA01</strain>
    </source>
</reference>
<dbReference type="Gene3D" id="2.60.40.4070">
    <property type="match status" value="1"/>
</dbReference>
<proteinExistence type="predicted"/>
<organism evidence="2 3">
    <name type="scientific">Eiseniibacteriota bacterium</name>
    <dbReference type="NCBI Taxonomy" id="2212470"/>
    <lineage>
        <taxon>Bacteria</taxon>
        <taxon>Candidatus Eiseniibacteriota</taxon>
    </lineage>
</organism>
<dbReference type="InterPro" id="IPR011042">
    <property type="entry name" value="6-blade_b-propeller_TolB-like"/>
</dbReference>
<evidence type="ECO:0000313" key="3">
    <source>
        <dbReference type="Proteomes" id="UP000697710"/>
    </source>
</evidence>
<dbReference type="Gene3D" id="2.120.10.30">
    <property type="entry name" value="TolB, C-terminal domain"/>
    <property type="match status" value="1"/>
</dbReference>
<name>A0A956LWG3_UNCEI</name>
<reference evidence="2" key="2">
    <citation type="journal article" date="2021" name="Microbiome">
        <title>Successional dynamics and alternative stable states in a saline activated sludge microbial community over 9 years.</title>
        <authorList>
            <person name="Wang Y."/>
            <person name="Ye J."/>
            <person name="Ju F."/>
            <person name="Liu L."/>
            <person name="Boyd J.A."/>
            <person name="Deng Y."/>
            <person name="Parks D.H."/>
            <person name="Jiang X."/>
            <person name="Yin X."/>
            <person name="Woodcroft B.J."/>
            <person name="Tyson G.W."/>
            <person name="Hugenholtz P."/>
            <person name="Polz M.F."/>
            <person name="Zhang T."/>
        </authorList>
    </citation>
    <scope>NUCLEOTIDE SEQUENCE</scope>
    <source>
        <strain evidence="2">HKST-UBA01</strain>
    </source>
</reference>
<dbReference type="EMBL" id="JAGQHR010000013">
    <property type="protein sequence ID" value="MCA9726242.1"/>
    <property type="molecule type" value="Genomic_DNA"/>
</dbReference>
<feature type="region of interest" description="Disordered" evidence="1">
    <location>
        <begin position="462"/>
        <end position="484"/>
    </location>
</feature>
<evidence type="ECO:0000313" key="2">
    <source>
        <dbReference type="EMBL" id="MCA9726242.1"/>
    </source>
</evidence>
<gene>
    <name evidence="2" type="ORF">KC729_01060</name>
</gene>
<dbReference type="Proteomes" id="UP000697710">
    <property type="component" value="Unassembled WGS sequence"/>
</dbReference>
<comment type="caution">
    <text evidence="2">The sequence shown here is derived from an EMBL/GenBank/DDBJ whole genome shotgun (WGS) entry which is preliminary data.</text>
</comment>
<sequence length="1369" mass="145611">MGKPDRTSKSGAASDAIARVRIPTGFRSGFAIGTVLLVAVVTTARAAHQAVLEWNGPYYDAIRSSGDEPVDDPVVDIPFSRPSAVAVREHGGRHVVYALDAGNARMQAFEVNAQYFAQTQADLTYRASGASAADEWDDDEIRTLQWRSTPRQWILPATELVALDGVIWSRVDDLTGHVAADHVYTVAYDGIASGPTVFFPAGSLTADSEITIEYLVSDNQTGAPDAPGVGDVDYGIGAGASKVLTEIDESSGGPSSFQDLTALVASENSRTATSDDLFFLDAADDSPDLDEQLFYYTVDFLGFVTFGEAYDGTLTAPRGVTAVTLEASSPAAVSVSSDAGPFDQSSATILDDNQVTGHRYDVDVAGLFVTITDANTGRVLLVDADHLLLADPYEGIPGLSLPRNITAGGSITIQTTRATPRRYLFVADTGADRLKVIGAADGASFVGDWLPKDARSVVAQPGVGAGSDPAEDYEEQTPGTVPPGFRHWTATFPIAEGSLETIDFAGDGTWTRVDRLLDTAAGDRVFTLDPETGRIDFGDDIHGRIPPANTTFSYSYSVTPDLLLYGATGSGPGQFRNPQGIAGVRHGTSDAIDLFVSDTDNGRIQWLRFQPENPALGIPWQIEPITQWSSASAPGDLLDGPTDIAVQLVSGSTSQAWIVVADSGHDRVVLYRANLTGSQPPSFVGAYGSTGDGFGQLRELVGVAADVRATGLDFFAVDATRERILRFSPAPEPSLTVDWASANCYAPSGSYPISFFAGSPPLGGWVDFYYDDVPQLDEAQAQPCFSAPISAAETSVSWKFSETPGGTPAPGTYYVFGVLRDSKGELVAADSTSATETVCISPLLDPGLAFVDGVDLDHTISVGNDSRRNVRVVIEYPDSAAAVHVRATFDPDQLEILGISAGDPWEGLGATDVDFESSYDNGAGTFELTSSATNAPIGLLGSGRAVAHISVHSRAILTGSKRFFDGTLAFDKASCWMEDPRGVRPEAMRLIDLDVRSAYLGDLASPSGAEGSIPALAPRPDGKIDFSDLMIFTLGWNGNGHRRDRIADLGPATGTAPNLEASPDGRWDIDDLVAFTTMYSWTNTNGQLRADTPDSIDPFRETFPLVADDFRIERRRPEGDEALISTRNATAQAADSPVLPRVTFEIPDGPYVTGDRIRCDLWCEDVADLTGAHIALRYDSTAFALEDVEAGPFLHGSQGSLFLPVEGTGWLDLATSKLDPERPGSSGRGAIGRLVFRCLRPAPLDVRLGYELRSSSNRSIATSTGQDGGEPANPDATPLLLVDSGFPNPITPTTTVTFTLSRSALVRAALFDVAGRRIRDLWNGSLPPGSHVLPVGDSTDFGRRLADGVYLLRIDADGARHTQKLIAIR</sequence>
<accession>A0A956LWG3</accession>